<protein>
    <submittedName>
        <fullName evidence="2">Uncharacterized protein</fullName>
    </submittedName>
</protein>
<name>A0A956SE01_UNCEI</name>
<sequence>MKSAPQLDLLRGRDEDRRPDLAPTPPLARHPSCPRVLDRIRRVRLFFPELDGISIRVGLTRAAAGFAAREEFMVWMNPSGLTLHTIAHELTHLLQNLGHVPKGEKSADLFALARHRTLVDEIPCYLKVPRPVRAAWPERREEIERLLHRTAREAVQERDNGCRTYLRWFERTFADRWFELAPPRVPSRPTTTQLGLSIPRRALPDHGTWT</sequence>
<feature type="compositionally biased region" description="Basic and acidic residues" evidence="1">
    <location>
        <begin position="10"/>
        <end position="20"/>
    </location>
</feature>
<accession>A0A956SE01</accession>
<dbReference type="EMBL" id="JAGQHS010000086">
    <property type="protein sequence ID" value="MCA9757192.1"/>
    <property type="molecule type" value="Genomic_DNA"/>
</dbReference>
<proteinExistence type="predicted"/>
<feature type="region of interest" description="Disordered" evidence="1">
    <location>
        <begin position="1"/>
        <end position="30"/>
    </location>
</feature>
<comment type="caution">
    <text evidence="2">The sequence shown here is derived from an EMBL/GenBank/DDBJ whole genome shotgun (WGS) entry which is preliminary data.</text>
</comment>
<evidence type="ECO:0000256" key="1">
    <source>
        <dbReference type="SAM" id="MobiDB-lite"/>
    </source>
</evidence>
<reference evidence="2" key="2">
    <citation type="journal article" date="2021" name="Microbiome">
        <title>Successional dynamics and alternative stable states in a saline activated sludge microbial community over 9 years.</title>
        <authorList>
            <person name="Wang Y."/>
            <person name="Ye J."/>
            <person name="Ju F."/>
            <person name="Liu L."/>
            <person name="Boyd J.A."/>
            <person name="Deng Y."/>
            <person name="Parks D.H."/>
            <person name="Jiang X."/>
            <person name="Yin X."/>
            <person name="Woodcroft B.J."/>
            <person name="Tyson G.W."/>
            <person name="Hugenholtz P."/>
            <person name="Polz M.F."/>
            <person name="Zhang T."/>
        </authorList>
    </citation>
    <scope>NUCLEOTIDE SEQUENCE</scope>
    <source>
        <strain evidence="2">HKST-UBA02</strain>
    </source>
</reference>
<evidence type="ECO:0000313" key="3">
    <source>
        <dbReference type="Proteomes" id="UP000739538"/>
    </source>
</evidence>
<gene>
    <name evidence="2" type="ORF">KDA27_15410</name>
</gene>
<reference evidence="2" key="1">
    <citation type="submission" date="2020-04" db="EMBL/GenBank/DDBJ databases">
        <authorList>
            <person name="Zhang T."/>
        </authorList>
    </citation>
    <scope>NUCLEOTIDE SEQUENCE</scope>
    <source>
        <strain evidence="2">HKST-UBA02</strain>
    </source>
</reference>
<dbReference type="AlphaFoldDB" id="A0A956SE01"/>
<dbReference type="Proteomes" id="UP000739538">
    <property type="component" value="Unassembled WGS sequence"/>
</dbReference>
<evidence type="ECO:0000313" key="2">
    <source>
        <dbReference type="EMBL" id="MCA9757192.1"/>
    </source>
</evidence>
<organism evidence="2 3">
    <name type="scientific">Eiseniibacteriota bacterium</name>
    <dbReference type="NCBI Taxonomy" id="2212470"/>
    <lineage>
        <taxon>Bacteria</taxon>
        <taxon>Candidatus Eiseniibacteriota</taxon>
    </lineage>
</organism>